<dbReference type="InterPro" id="IPR009288">
    <property type="entry name" value="AIG2-like_dom"/>
</dbReference>
<evidence type="ECO:0000256" key="1">
    <source>
        <dbReference type="ARBA" id="ARBA00008861"/>
    </source>
</evidence>
<reference evidence="3" key="1">
    <citation type="journal article" date="2017" name="Nature">
        <title>The genome of Chenopodium quinoa.</title>
        <authorList>
            <person name="Jarvis D.E."/>
            <person name="Ho Y.S."/>
            <person name="Lightfoot D.J."/>
            <person name="Schmoeckel S.M."/>
            <person name="Li B."/>
            <person name="Borm T.J.A."/>
            <person name="Ohyanagi H."/>
            <person name="Mineta K."/>
            <person name="Michell C.T."/>
            <person name="Saber N."/>
            <person name="Kharbatia N.M."/>
            <person name="Rupper R.R."/>
            <person name="Sharp A.R."/>
            <person name="Dally N."/>
            <person name="Boughton B.A."/>
            <person name="Woo Y.H."/>
            <person name="Gao G."/>
            <person name="Schijlen E.G.W.M."/>
            <person name="Guo X."/>
            <person name="Momin A.A."/>
            <person name="Negrao S."/>
            <person name="Al-Babili S."/>
            <person name="Gehring C."/>
            <person name="Roessner U."/>
            <person name="Jung C."/>
            <person name="Murphy K."/>
            <person name="Arold S.T."/>
            <person name="Gojobori T."/>
            <person name="van der Linden C.G."/>
            <person name="van Loo E.N."/>
            <person name="Jellen E.N."/>
            <person name="Maughan P.J."/>
            <person name="Tester M."/>
        </authorList>
    </citation>
    <scope>NUCLEOTIDE SEQUENCE [LARGE SCALE GENOMIC DNA]</scope>
    <source>
        <strain evidence="3">cv. PI 614886</strain>
    </source>
</reference>
<name>A0A803LYU5_CHEQI</name>
<dbReference type="PANTHER" id="PTHR31544">
    <property type="entry name" value="AIG2-LIKE PROTEIN D"/>
    <property type="match status" value="1"/>
</dbReference>
<evidence type="ECO:0000313" key="3">
    <source>
        <dbReference type="EnsemblPlants" id="AUR62020646-RA:cds"/>
    </source>
</evidence>
<evidence type="ECO:0000259" key="2">
    <source>
        <dbReference type="Pfam" id="PF06094"/>
    </source>
</evidence>
<proteinExistence type="inferred from homology"/>
<dbReference type="Gene3D" id="6.10.250.210">
    <property type="match status" value="1"/>
</dbReference>
<dbReference type="InterPro" id="IPR045038">
    <property type="entry name" value="AIG2-like"/>
</dbReference>
<dbReference type="PANTHER" id="PTHR31544:SF2">
    <property type="entry name" value="AIG2-LIKE PROTEIN D"/>
    <property type="match status" value="1"/>
</dbReference>
<dbReference type="Gramene" id="AUR62020646-RA">
    <property type="protein sequence ID" value="AUR62020646-RA:cds"/>
    <property type="gene ID" value="AUR62020646"/>
</dbReference>
<dbReference type="AlphaFoldDB" id="A0A803LYU5"/>
<dbReference type="Proteomes" id="UP000596660">
    <property type="component" value="Unplaced"/>
</dbReference>
<dbReference type="InterPro" id="IPR036568">
    <property type="entry name" value="GGCT-like_sf"/>
</dbReference>
<comment type="similarity">
    <text evidence="1">Belongs to the gamma-glutamylcyclotransferase family.</text>
</comment>
<dbReference type="OMA" id="PVNMYSS"/>
<sequence length="137" mass="15785">MAMSMTAGGTSQGYHNVFVYGSLLADEVVQVLKGITNLELDVLDIFEDIEYVRDTVEVTLVDNMEKFQTYAYVWDNKNDPDLYGDWDFEKWKSAHMKDFIEMTKEFVEELELPESKSRVETYNSFYQSGDGGKSSMP</sequence>
<dbReference type="SUPFAM" id="SSF110857">
    <property type="entry name" value="Gamma-glutamyl cyclotransferase-like"/>
    <property type="match status" value="1"/>
</dbReference>
<reference evidence="3" key="2">
    <citation type="submission" date="2021-03" db="UniProtKB">
        <authorList>
            <consortium name="EnsemblPlants"/>
        </authorList>
    </citation>
    <scope>IDENTIFICATION</scope>
</reference>
<keyword evidence="4" id="KW-1185">Reference proteome</keyword>
<dbReference type="Pfam" id="PF06094">
    <property type="entry name" value="GGACT"/>
    <property type="match status" value="1"/>
</dbReference>
<accession>A0A803LYU5</accession>
<feature type="domain" description="Gamma-glutamylcyclotransferase AIG2-like" evidence="2">
    <location>
        <begin position="32"/>
        <end position="87"/>
    </location>
</feature>
<protein>
    <recommendedName>
        <fullName evidence="2">Gamma-glutamylcyclotransferase AIG2-like domain-containing protein</fullName>
    </recommendedName>
</protein>
<dbReference type="EnsemblPlants" id="AUR62020646-RA">
    <property type="protein sequence ID" value="AUR62020646-RA:cds"/>
    <property type="gene ID" value="AUR62020646"/>
</dbReference>
<organism evidence="3 4">
    <name type="scientific">Chenopodium quinoa</name>
    <name type="common">Quinoa</name>
    <dbReference type="NCBI Taxonomy" id="63459"/>
    <lineage>
        <taxon>Eukaryota</taxon>
        <taxon>Viridiplantae</taxon>
        <taxon>Streptophyta</taxon>
        <taxon>Embryophyta</taxon>
        <taxon>Tracheophyta</taxon>
        <taxon>Spermatophyta</taxon>
        <taxon>Magnoliopsida</taxon>
        <taxon>eudicotyledons</taxon>
        <taxon>Gunneridae</taxon>
        <taxon>Pentapetalae</taxon>
        <taxon>Caryophyllales</taxon>
        <taxon>Chenopodiaceae</taxon>
        <taxon>Chenopodioideae</taxon>
        <taxon>Atripliceae</taxon>
        <taxon>Chenopodium</taxon>
    </lineage>
</organism>
<dbReference type="Gene3D" id="3.10.490.10">
    <property type="entry name" value="Gamma-glutamyl cyclotransferase-like"/>
    <property type="match status" value="1"/>
</dbReference>
<evidence type="ECO:0000313" key="4">
    <source>
        <dbReference type="Proteomes" id="UP000596660"/>
    </source>
</evidence>